<dbReference type="GO" id="GO:0050661">
    <property type="term" value="F:NADP binding"/>
    <property type="evidence" value="ECO:0007669"/>
    <property type="project" value="InterPro"/>
</dbReference>
<dbReference type="PANTHER" id="PTHR43303">
    <property type="entry name" value="NADPH DEHYDROGENASE C23G7.10C-RELATED"/>
    <property type="match status" value="1"/>
</dbReference>
<feature type="domain" description="NADH:flavin oxidoreductase/NADH oxidase N-terminal" evidence="6">
    <location>
        <begin position="23"/>
        <end position="84"/>
    </location>
</feature>
<dbReference type="InterPro" id="IPR013785">
    <property type="entry name" value="Aldolase_TIM"/>
</dbReference>
<evidence type="ECO:0000256" key="4">
    <source>
        <dbReference type="ARBA" id="ARBA00022857"/>
    </source>
</evidence>
<keyword evidence="2" id="KW-0285">Flavoprotein</keyword>
<accession>A0AAI9J5N9</accession>
<proteinExistence type="predicted"/>
<comment type="cofactor">
    <cofactor evidence="1">
        <name>FMN</name>
        <dbReference type="ChEBI" id="CHEBI:58210"/>
    </cofactor>
</comment>
<dbReference type="PANTHER" id="PTHR43303:SF4">
    <property type="entry name" value="NADPH DEHYDROGENASE C23G7.10C-RELATED"/>
    <property type="match status" value="1"/>
</dbReference>
<sequence length="102" mass="11151">MAISSFSNPVRMNHAYNLLNLHSYQAGLAEQVRRRTGMPVRAVGGIADPRQAQAIIETGQADQVALARAFLADPRWVWRAAETLGAPAYYAPQYRLGAGLRA</sequence>
<protein>
    <submittedName>
        <fullName evidence="7">Oxidoreductase, FAD/FMN dependent domain protein</fullName>
    </submittedName>
</protein>
<evidence type="ECO:0000256" key="3">
    <source>
        <dbReference type="ARBA" id="ARBA00022643"/>
    </source>
</evidence>
<evidence type="ECO:0000256" key="2">
    <source>
        <dbReference type="ARBA" id="ARBA00022630"/>
    </source>
</evidence>
<dbReference type="EMBL" id="AXSB02000003">
    <property type="protein sequence ID" value="ETH33198.1"/>
    <property type="molecule type" value="Genomic_DNA"/>
</dbReference>
<dbReference type="InterPro" id="IPR044152">
    <property type="entry name" value="YqjM-like"/>
</dbReference>
<dbReference type="GO" id="GO:0003959">
    <property type="term" value="F:NADPH dehydrogenase activity"/>
    <property type="evidence" value="ECO:0007669"/>
    <property type="project" value="InterPro"/>
</dbReference>
<evidence type="ECO:0000256" key="5">
    <source>
        <dbReference type="ARBA" id="ARBA00023002"/>
    </source>
</evidence>
<organism evidence="7 8">
    <name type="scientific">Bordetella pertussis CHLA-26</name>
    <dbReference type="NCBI Taxonomy" id="1331284"/>
    <lineage>
        <taxon>Bacteria</taxon>
        <taxon>Pseudomonadati</taxon>
        <taxon>Pseudomonadota</taxon>
        <taxon>Betaproteobacteria</taxon>
        <taxon>Burkholderiales</taxon>
        <taxon>Alcaligenaceae</taxon>
        <taxon>Bordetella</taxon>
    </lineage>
</organism>
<name>A0AAI9J5N9_BORPT</name>
<keyword evidence="3" id="KW-0288">FMN</keyword>
<dbReference type="Proteomes" id="UP000018679">
    <property type="component" value="Unassembled WGS sequence"/>
</dbReference>
<dbReference type="InterPro" id="IPR001155">
    <property type="entry name" value="OxRdtase_FMN_N"/>
</dbReference>
<evidence type="ECO:0000313" key="7">
    <source>
        <dbReference type="EMBL" id="ETH33198.1"/>
    </source>
</evidence>
<keyword evidence="5" id="KW-0560">Oxidoreductase</keyword>
<dbReference type="Pfam" id="PF00724">
    <property type="entry name" value="Oxidored_FMN"/>
    <property type="match status" value="1"/>
</dbReference>
<keyword evidence="4" id="KW-0521">NADP</keyword>
<comment type="caution">
    <text evidence="7">The sequence shown here is derived from an EMBL/GenBank/DDBJ whole genome shotgun (WGS) entry which is preliminary data.</text>
</comment>
<evidence type="ECO:0000259" key="6">
    <source>
        <dbReference type="Pfam" id="PF00724"/>
    </source>
</evidence>
<gene>
    <name evidence="7" type="ORF">L566_1165</name>
</gene>
<dbReference type="SUPFAM" id="SSF51395">
    <property type="entry name" value="FMN-linked oxidoreductases"/>
    <property type="match status" value="1"/>
</dbReference>
<dbReference type="GO" id="GO:0010181">
    <property type="term" value="F:FMN binding"/>
    <property type="evidence" value="ECO:0007669"/>
    <property type="project" value="InterPro"/>
</dbReference>
<evidence type="ECO:0000256" key="1">
    <source>
        <dbReference type="ARBA" id="ARBA00001917"/>
    </source>
</evidence>
<dbReference type="Gene3D" id="3.20.20.70">
    <property type="entry name" value="Aldolase class I"/>
    <property type="match status" value="1"/>
</dbReference>
<evidence type="ECO:0000313" key="8">
    <source>
        <dbReference type="Proteomes" id="UP000018679"/>
    </source>
</evidence>
<reference evidence="7 8" key="1">
    <citation type="journal article" date="2013" name="Genome Announc.">
        <title>Genome Sequences of 28 Bordetella pertussis U.S. Outbreak Strains Dating from 2010 to 2012.</title>
        <authorList>
            <person name="Harvill E.T."/>
            <person name="Goodfield L.L."/>
            <person name="Ivanov Y."/>
            <person name="Meyer J.A."/>
            <person name="Newth C."/>
            <person name="Cassiday P."/>
            <person name="Tondella M.L."/>
            <person name="Liao P."/>
            <person name="Zimmerman J."/>
            <person name="Meert K."/>
            <person name="Wessel D."/>
            <person name="Berger J."/>
            <person name="Dean J.M."/>
            <person name="Holubkov R."/>
            <person name="Burr J."/>
            <person name="Liu T."/>
            <person name="Brinkac L."/>
            <person name="Kim M."/>
            <person name="Losada L."/>
        </authorList>
    </citation>
    <scope>NUCLEOTIDE SEQUENCE [LARGE SCALE GENOMIC DNA]</scope>
    <source>
        <strain evidence="7 8">CHLA-26</strain>
    </source>
</reference>
<dbReference type="AlphaFoldDB" id="A0AAI9J5N9"/>